<feature type="signal peptide" evidence="1">
    <location>
        <begin position="1"/>
        <end position="19"/>
    </location>
</feature>
<name>A0A090E332_9BACT</name>
<keyword evidence="1" id="KW-0732">Signal</keyword>
<dbReference type="Gene3D" id="3.40.50.150">
    <property type="entry name" value="Vaccinia Virus protein VP39"/>
    <property type="match status" value="1"/>
</dbReference>
<evidence type="ECO:0000313" key="3">
    <source>
        <dbReference type="Proteomes" id="UP000031552"/>
    </source>
</evidence>
<reference evidence="2" key="1">
    <citation type="submission" date="2013-12" db="EMBL/GenBank/DDBJ databases">
        <authorList>
            <person name="Linke B."/>
        </authorList>
    </citation>
    <scope>NUCLEOTIDE SEQUENCE [LARGE SCALE GENOMIC DNA]</scope>
    <source>
        <strain evidence="2">CRIB-18</strain>
    </source>
</reference>
<feature type="chain" id="PRO_5001854290" evidence="1">
    <location>
        <begin position="20"/>
        <end position="258"/>
    </location>
</feature>
<organism evidence="2 3">
    <name type="scientific">Candidatus Criblamydia sequanensis CRIB-18</name>
    <dbReference type="NCBI Taxonomy" id="1437425"/>
    <lineage>
        <taxon>Bacteria</taxon>
        <taxon>Pseudomonadati</taxon>
        <taxon>Chlamydiota</taxon>
        <taxon>Chlamydiia</taxon>
        <taxon>Parachlamydiales</taxon>
        <taxon>Candidatus Criblamydiaceae</taxon>
        <taxon>Candidatus Criblamydia</taxon>
    </lineage>
</organism>
<proteinExistence type="predicted"/>
<sequence>MLKKTFLPFFLFQSVALFSAQKETLPNINYGTLPSVDNGFYSSFNLDVWLLGGYAFNFAPELTTYFALLKRNYKIDTVIETGTFKGGTTVLFSCLFNQVHTIEIEPNTYNNAKKLLSPYSNVHCHFGSSEVVLDNLLPGLKHKPILLYLDAHWNEHWPLLNELEAISKTHKDNCIIVIDDFKVPGRPDIPYDHYGIHECSYEYIKEALDKVYSSYRLQYVIPRNINSRAKLAIFPSSWPIKRNQEEFIIEGESFYGER</sequence>
<dbReference type="RefSeq" id="WP_041018597.1">
    <property type="nucleotide sequence ID" value="NZ_CCEJ010000012.1"/>
</dbReference>
<gene>
    <name evidence="2" type="ORF">CSEC_2233</name>
</gene>
<evidence type="ECO:0000256" key="1">
    <source>
        <dbReference type="SAM" id="SignalP"/>
    </source>
</evidence>
<accession>A0A090E332</accession>
<keyword evidence="3" id="KW-1185">Reference proteome</keyword>
<protein>
    <submittedName>
        <fullName evidence="2">Conserved putative secreted protein</fullName>
    </submittedName>
</protein>
<dbReference type="InterPro" id="IPR029063">
    <property type="entry name" value="SAM-dependent_MTases_sf"/>
</dbReference>
<reference evidence="2" key="2">
    <citation type="submission" date="2014-09" db="EMBL/GenBank/DDBJ databases">
        <title>Criblamydia sequanensis harbors a mega-plasmid encoding arsenite resistance.</title>
        <authorList>
            <person name="Bertelli C."/>
            <person name="Goesmann A."/>
            <person name="Greub G."/>
        </authorList>
    </citation>
    <scope>NUCLEOTIDE SEQUENCE [LARGE SCALE GENOMIC DNA]</scope>
    <source>
        <strain evidence="2">CRIB-18</strain>
    </source>
</reference>
<comment type="caution">
    <text evidence="2">The sequence shown here is derived from an EMBL/GenBank/DDBJ whole genome shotgun (WGS) entry which is preliminary data.</text>
</comment>
<dbReference type="EMBL" id="CCEJ010000012">
    <property type="protein sequence ID" value="CDR35039.1"/>
    <property type="molecule type" value="Genomic_DNA"/>
</dbReference>
<dbReference type="SUPFAM" id="SSF53335">
    <property type="entry name" value="S-adenosyl-L-methionine-dependent methyltransferases"/>
    <property type="match status" value="1"/>
</dbReference>
<dbReference type="STRING" id="1437425.CSEC_2233"/>
<dbReference type="Proteomes" id="UP000031552">
    <property type="component" value="Unassembled WGS sequence"/>
</dbReference>
<dbReference type="AlphaFoldDB" id="A0A090E332"/>
<evidence type="ECO:0000313" key="2">
    <source>
        <dbReference type="EMBL" id="CDR35039.1"/>
    </source>
</evidence>
<dbReference type="eggNOG" id="COG4122">
    <property type="taxonomic scope" value="Bacteria"/>
</dbReference>